<keyword evidence="7" id="KW-1185">Reference proteome</keyword>
<proteinExistence type="inferred from homology"/>
<dbReference type="EMBL" id="SLUN01000015">
    <property type="protein sequence ID" value="TCL66496.1"/>
    <property type="molecule type" value="Genomic_DNA"/>
</dbReference>
<evidence type="ECO:0000256" key="4">
    <source>
        <dbReference type="ARBA" id="ARBA00034003"/>
    </source>
</evidence>
<reference evidence="6 7" key="1">
    <citation type="submission" date="2019-03" db="EMBL/GenBank/DDBJ databases">
        <title>Genomic Encyclopedia of Type Strains, Phase IV (KMG-IV): sequencing the most valuable type-strain genomes for metagenomic binning, comparative biology and taxonomic classification.</title>
        <authorList>
            <person name="Goeker M."/>
        </authorList>
    </citation>
    <scope>NUCLEOTIDE SEQUENCE [LARGE SCALE GENOMIC DNA]</scope>
    <source>
        <strain evidence="6 7">LX-B</strain>
    </source>
</reference>
<dbReference type="Gene3D" id="3.30.1490.70">
    <property type="match status" value="1"/>
</dbReference>
<dbReference type="GO" id="GO:0006310">
    <property type="term" value="P:DNA recombination"/>
    <property type="evidence" value="ECO:0007669"/>
    <property type="project" value="InterPro"/>
</dbReference>
<dbReference type="PROSITE" id="PS50160">
    <property type="entry name" value="DNA_LIGASE_A3"/>
    <property type="match status" value="1"/>
</dbReference>
<dbReference type="SUPFAM" id="SSF56091">
    <property type="entry name" value="DNA ligase/mRNA capping enzyme, catalytic domain"/>
    <property type="match status" value="1"/>
</dbReference>
<dbReference type="GO" id="GO:0003910">
    <property type="term" value="F:DNA ligase (ATP) activity"/>
    <property type="evidence" value="ECO:0007669"/>
    <property type="project" value="UniProtKB-EC"/>
</dbReference>
<evidence type="ECO:0000259" key="5">
    <source>
        <dbReference type="PROSITE" id="PS50160"/>
    </source>
</evidence>
<evidence type="ECO:0000313" key="6">
    <source>
        <dbReference type="EMBL" id="TCL66496.1"/>
    </source>
</evidence>
<gene>
    <name evidence="6" type="ORF">EDC14_101539</name>
</gene>
<protein>
    <recommendedName>
        <fullName evidence="2">DNA ligase (ATP)</fullName>
        <ecNumber evidence="2">6.5.1.1</ecNumber>
    </recommendedName>
</protein>
<organism evidence="6 7">
    <name type="scientific">Hydrogenispora ethanolica</name>
    <dbReference type="NCBI Taxonomy" id="1082276"/>
    <lineage>
        <taxon>Bacteria</taxon>
        <taxon>Bacillati</taxon>
        <taxon>Bacillota</taxon>
        <taxon>Hydrogenispora</taxon>
    </lineage>
</organism>
<dbReference type="EC" id="6.5.1.1" evidence="2"/>
<dbReference type="Gene3D" id="3.30.470.30">
    <property type="entry name" value="DNA ligase/mRNA capping enzyme"/>
    <property type="match status" value="1"/>
</dbReference>
<dbReference type="GO" id="GO:0005524">
    <property type="term" value="F:ATP binding"/>
    <property type="evidence" value="ECO:0007669"/>
    <property type="project" value="InterPro"/>
</dbReference>
<evidence type="ECO:0000313" key="7">
    <source>
        <dbReference type="Proteomes" id="UP000295008"/>
    </source>
</evidence>
<feature type="domain" description="ATP-dependent DNA ligase family profile" evidence="5">
    <location>
        <begin position="103"/>
        <end position="233"/>
    </location>
</feature>
<dbReference type="CDD" id="cd07971">
    <property type="entry name" value="OBF_DNA_ligase_LigD"/>
    <property type="match status" value="1"/>
</dbReference>
<dbReference type="PANTHER" id="PTHR45674">
    <property type="entry name" value="DNA LIGASE 1/3 FAMILY MEMBER"/>
    <property type="match status" value="1"/>
</dbReference>
<dbReference type="InterPro" id="IPR012309">
    <property type="entry name" value="DNA_ligase_ATP-dep_C"/>
</dbReference>
<dbReference type="InterPro" id="IPR012340">
    <property type="entry name" value="NA-bd_OB-fold"/>
</dbReference>
<sequence>MLPQSIKPMLASLAEPFDSPDFLYEIKWDGYRCLAFLEGSTRLQSRNGKEISHIFPELRQIHQRIRQPGVVLDGEIIAIRDQKPSFSQLQKRAQLRDAAQIRLISQKIPVVYVVFDLLYWNHQSLMQKPLLERRGRLEELMVPGDEWMVTSQIPEKGIAYFQTTAELGLEGVIAKQQDSLYYPGKRVKSWLKFKHKRRGIFIVCGYVENVSSRGELSSLLLGAYDEDILKPYGLVGTGFTVKELEAIHQELRTIRSSACPFGRPIQAPRGLSWTQPLVVCEVEYLELTDDGSLRHPLFIRFRPELKPEDCRFEGSS</sequence>
<comment type="catalytic activity">
    <reaction evidence="4">
        <text>ATP + (deoxyribonucleotide)n-3'-hydroxyl + 5'-phospho-(deoxyribonucleotide)m = (deoxyribonucleotide)n+m + AMP + diphosphate.</text>
        <dbReference type="EC" id="6.5.1.1"/>
    </reaction>
</comment>
<dbReference type="Pfam" id="PF01068">
    <property type="entry name" value="DNA_ligase_A_M"/>
    <property type="match status" value="1"/>
</dbReference>
<dbReference type="OrthoDB" id="9802472at2"/>
<comment type="caution">
    <text evidence="6">The sequence shown here is derived from an EMBL/GenBank/DDBJ whole genome shotgun (WGS) entry which is preliminary data.</text>
</comment>
<keyword evidence="3 6" id="KW-0436">Ligase</keyword>
<accession>A0A4R1RKB7</accession>
<comment type="similarity">
    <text evidence="1">Belongs to the ATP-dependent DNA ligase family.</text>
</comment>
<dbReference type="SUPFAM" id="SSF50249">
    <property type="entry name" value="Nucleic acid-binding proteins"/>
    <property type="match status" value="1"/>
</dbReference>
<dbReference type="Pfam" id="PF04679">
    <property type="entry name" value="DNA_ligase_A_C"/>
    <property type="match status" value="1"/>
</dbReference>
<dbReference type="InterPro" id="IPR012310">
    <property type="entry name" value="DNA_ligase_ATP-dep_cent"/>
</dbReference>
<dbReference type="GO" id="GO:0006281">
    <property type="term" value="P:DNA repair"/>
    <property type="evidence" value="ECO:0007669"/>
    <property type="project" value="InterPro"/>
</dbReference>
<dbReference type="Gene3D" id="2.40.50.140">
    <property type="entry name" value="Nucleic acid-binding proteins"/>
    <property type="match status" value="1"/>
</dbReference>
<dbReference type="NCBIfam" id="TIGR02779">
    <property type="entry name" value="NHEJ_ligase_lig"/>
    <property type="match status" value="1"/>
</dbReference>
<dbReference type="PANTHER" id="PTHR45674:SF4">
    <property type="entry name" value="DNA LIGASE 1"/>
    <property type="match status" value="1"/>
</dbReference>
<dbReference type="RefSeq" id="WP_132014737.1">
    <property type="nucleotide sequence ID" value="NZ_SLUN01000015.1"/>
</dbReference>
<evidence type="ECO:0000256" key="2">
    <source>
        <dbReference type="ARBA" id="ARBA00012727"/>
    </source>
</evidence>
<name>A0A4R1RKB7_HYDET</name>
<evidence type="ECO:0000256" key="3">
    <source>
        <dbReference type="ARBA" id="ARBA00022598"/>
    </source>
</evidence>
<dbReference type="Proteomes" id="UP000295008">
    <property type="component" value="Unassembled WGS sequence"/>
</dbReference>
<dbReference type="InterPro" id="IPR050191">
    <property type="entry name" value="ATP-dep_DNA_ligase"/>
</dbReference>
<evidence type="ECO:0000256" key="1">
    <source>
        <dbReference type="ARBA" id="ARBA00007572"/>
    </source>
</evidence>
<dbReference type="CDD" id="cd07906">
    <property type="entry name" value="Adenylation_DNA_ligase_LigD_LigC"/>
    <property type="match status" value="1"/>
</dbReference>
<dbReference type="InterPro" id="IPR014146">
    <property type="entry name" value="LigD_ligase_dom"/>
</dbReference>
<dbReference type="AlphaFoldDB" id="A0A4R1RKB7"/>